<evidence type="ECO:0008006" key="3">
    <source>
        <dbReference type="Google" id="ProtNLM"/>
    </source>
</evidence>
<sequence>MRVRNTEIDSTQYLTLEALTAQLSEARARFLYSKGIKEMNAEYQGLLTDNLQLSVSSRVRAREELLFEVGVESLDEQGGEIAIKVTRMYDGSLVAGAHMHFINYDYRLNRTVAMNELLKEALEPQPFEL</sequence>
<comment type="caution">
    <text evidence="1">The sequence shown here is derived from an EMBL/GenBank/DDBJ whole genome shotgun (WGS) entry which is preliminary data.</text>
</comment>
<protein>
    <recommendedName>
        <fullName evidence="3">Thioesterase</fullName>
    </recommendedName>
</protein>
<evidence type="ECO:0000313" key="2">
    <source>
        <dbReference type="Proteomes" id="UP001501787"/>
    </source>
</evidence>
<dbReference type="EMBL" id="BAAAFR010000008">
    <property type="protein sequence ID" value="GAA0322625.1"/>
    <property type="molecule type" value="Genomic_DNA"/>
</dbReference>
<proteinExistence type="predicted"/>
<dbReference type="Gene3D" id="3.10.129.10">
    <property type="entry name" value="Hotdog Thioesterase"/>
    <property type="match status" value="1"/>
</dbReference>
<dbReference type="Proteomes" id="UP001501787">
    <property type="component" value="Unassembled WGS sequence"/>
</dbReference>
<dbReference type="SUPFAM" id="SSF54637">
    <property type="entry name" value="Thioesterase/thiol ester dehydrase-isomerase"/>
    <property type="match status" value="1"/>
</dbReference>
<organism evidence="1 2">
    <name type="scientific">Psychrobacter aestuarii</name>
    <dbReference type="NCBI Taxonomy" id="556327"/>
    <lineage>
        <taxon>Bacteria</taxon>
        <taxon>Pseudomonadati</taxon>
        <taxon>Pseudomonadota</taxon>
        <taxon>Gammaproteobacteria</taxon>
        <taxon>Moraxellales</taxon>
        <taxon>Moraxellaceae</taxon>
        <taxon>Psychrobacter</taxon>
    </lineage>
</organism>
<dbReference type="InterPro" id="IPR029069">
    <property type="entry name" value="HotDog_dom_sf"/>
</dbReference>
<reference evidence="2" key="1">
    <citation type="journal article" date="2019" name="Int. J. Syst. Evol. Microbiol.">
        <title>The Global Catalogue of Microorganisms (GCM) 10K type strain sequencing project: providing services to taxonomists for standard genome sequencing and annotation.</title>
        <authorList>
            <consortium name="The Broad Institute Genomics Platform"/>
            <consortium name="The Broad Institute Genome Sequencing Center for Infectious Disease"/>
            <person name="Wu L."/>
            <person name="Ma J."/>
        </authorList>
    </citation>
    <scope>NUCLEOTIDE SEQUENCE [LARGE SCALE GENOMIC DNA]</scope>
    <source>
        <strain evidence="2">JCM 16343</strain>
    </source>
</reference>
<keyword evidence="2" id="KW-1185">Reference proteome</keyword>
<evidence type="ECO:0000313" key="1">
    <source>
        <dbReference type="EMBL" id="GAA0322625.1"/>
    </source>
</evidence>
<gene>
    <name evidence="1" type="ORF">GCM10009129_20540</name>
</gene>
<accession>A0ABP3FSK0</accession>
<name>A0ABP3FSK0_9GAMM</name>